<dbReference type="Proteomes" id="UP000310108">
    <property type="component" value="Unassembled WGS sequence"/>
</dbReference>
<evidence type="ECO:0000256" key="1">
    <source>
        <dbReference type="SAM" id="MobiDB-lite"/>
    </source>
</evidence>
<reference evidence="2 3" key="1">
    <citation type="journal article" date="2019" name="PLoS ONE">
        <title>Comparative genome analysis indicates high evolutionary potential of pathogenicity genes in Colletotrichum tanaceti.</title>
        <authorList>
            <person name="Lelwala R.V."/>
            <person name="Korhonen P.K."/>
            <person name="Young N.D."/>
            <person name="Scott J.B."/>
            <person name="Ades P.A."/>
            <person name="Gasser R.B."/>
            <person name="Taylor P.W.J."/>
        </authorList>
    </citation>
    <scope>NUCLEOTIDE SEQUENCE [LARGE SCALE GENOMIC DNA]</scope>
    <source>
        <strain evidence="2">BRIP57314</strain>
    </source>
</reference>
<accession>A0A4U6X0W5</accession>
<feature type="compositionally biased region" description="Polar residues" evidence="1">
    <location>
        <begin position="1"/>
        <end position="31"/>
    </location>
</feature>
<protein>
    <submittedName>
        <fullName evidence="2">Uncharacterized protein</fullName>
    </submittedName>
</protein>
<proteinExistence type="predicted"/>
<keyword evidence="3" id="KW-1185">Reference proteome</keyword>
<evidence type="ECO:0000313" key="2">
    <source>
        <dbReference type="EMBL" id="TKW48634.1"/>
    </source>
</evidence>
<gene>
    <name evidence="2" type="ORF">CTA1_593</name>
</gene>
<organism evidence="2 3">
    <name type="scientific">Colletotrichum tanaceti</name>
    <dbReference type="NCBI Taxonomy" id="1306861"/>
    <lineage>
        <taxon>Eukaryota</taxon>
        <taxon>Fungi</taxon>
        <taxon>Dikarya</taxon>
        <taxon>Ascomycota</taxon>
        <taxon>Pezizomycotina</taxon>
        <taxon>Sordariomycetes</taxon>
        <taxon>Hypocreomycetidae</taxon>
        <taxon>Glomerellales</taxon>
        <taxon>Glomerellaceae</taxon>
        <taxon>Colletotrichum</taxon>
        <taxon>Colletotrichum destructivum species complex</taxon>
    </lineage>
</organism>
<dbReference type="AlphaFoldDB" id="A0A4U6X0W5"/>
<dbReference type="EMBL" id="PJEX01000835">
    <property type="protein sequence ID" value="TKW48634.1"/>
    <property type="molecule type" value="Genomic_DNA"/>
</dbReference>
<comment type="caution">
    <text evidence="2">The sequence shown here is derived from an EMBL/GenBank/DDBJ whole genome shotgun (WGS) entry which is preliminary data.</text>
</comment>
<evidence type="ECO:0000313" key="3">
    <source>
        <dbReference type="Proteomes" id="UP000310108"/>
    </source>
</evidence>
<sequence length="91" mass="10287">MEDLEQQLSSGSSPPEYTYTRQNLNNKSYTRQPPPVLSASSVSEVPNQSLPDFHLAQLWSSTDKLCHLSFRHLTTSESRQLVRTLLARLNG</sequence>
<name>A0A4U6X0W5_9PEZI</name>
<feature type="region of interest" description="Disordered" evidence="1">
    <location>
        <begin position="1"/>
        <end position="46"/>
    </location>
</feature>